<dbReference type="PROSITE" id="PS50850">
    <property type="entry name" value="MFS"/>
    <property type="match status" value="1"/>
</dbReference>
<evidence type="ECO:0000256" key="6">
    <source>
        <dbReference type="ARBA" id="ARBA00023136"/>
    </source>
</evidence>
<keyword evidence="5 8" id="KW-1133">Transmembrane helix</keyword>
<sequence length="490" mass="49738">MSADSPLLAGPGPADAAAPAAGARSVRHPMVTLAVIVSCQLMIVVATTVVNIALPGIKRDLGFSPTSLSWVVNAYMLTFGGLLLLGGRFGDILGRRAVFLTGIAVFTASSLLAALAPTAPVLIAALVGQGVGAALAEPTSLAMLATTFAEGPERNRALGVFSTVAGAGTAVGMILGGLLSLASWRWTLFLNVPIGLAVLAVTPFYVEESERRRGRFDLPGALTSTLGMAALVNTFVQAQTRGWGDGRTLASGAAAAVLLVVFVGVELRAEQPVVPLRLLARRERAAAYLDTLLVGATVSGLFFFLTQFLQTVLGFSGLRAGFAFLPLAVLMVVSAVAAPRALARFGARPLLVGGALVLGAGTFWFSRTGEHTGYLEGLAAPLVLVGLGLGLTVMPLNAIILTGVGRGEAGAASGLQQAMLRIGASLGLAVLVSAGGRSGAGGHGAAPKAGHAPLVHSIETGFTIATGFVACALVLALVAFRNGPERPARK</sequence>
<dbReference type="PANTHER" id="PTHR42718">
    <property type="entry name" value="MAJOR FACILITATOR SUPERFAMILY MULTIDRUG TRANSPORTER MFSC"/>
    <property type="match status" value="1"/>
</dbReference>
<feature type="transmembrane region" description="Helical" evidence="8">
    <location>
        <begin position="31"/>
        <end position="54"/>
    </location>
</feature>
<dbReference type="InterPro" id="IPR020846">
    <property type="entry name" value="MFS_dom"/>
</dbReference>
<feature type="transmembrane region" description="Helical" evidence="8">
    <location>
        <begin position="218"/>
        <end position="236"/>
    </location>
</feature>
<dbReference type="OrthoDB" id="4080117at2"/>
<feature type="transmembrane region" description="Helical" evidence="8">
    <location>
        <begin position="157"/>
        <end position="182"/>
    </location>
</feature>
<feature type="transmembrane region" description="Helical" evidence="8">
    <location>
        <begin position="286"/>
        <end position="305"/>
    </location>
</feature>
<dbReference type="GO" id="GO:0022857">
    <property type="term" value="F:transmembrane transporter activity"/>
    <property type="evidence" value="ECO:0007669"/>
    <property type="project" value="InterPro"/>
</dbReference>
<evidence type="ECO:0000256" key="3">
    <source>
        <dbReference type="ARBA" id="ARBA00022475"/>
    </source>
</evidence>
<dbReference type="CDD" id="cd17321">
    <property type="entry name" value="MFS_MMR_MDR_like"/>
    <property type="match status" value="1"/>
</dbReference>
<dbReference type="InterPro" id="IPR011701">
    <property type="entry name" value="MFS"/>
</dbReference>
<keyword evidence="4 8" id="KW-0812">Transmembrane</keyword>
<evidence type="ECO:0000256" key="5">
    <source>
        <dbReference type="ARBA" id="ARBA00022989"/>
    </source>
</evidence>
<feature type="transmembrane region" description="Helical" evidence="8">
    <location>
        <begin position="188"/>
        <end position="206"/>
    </location>
</feature>
<evidence type="ECO:0000256" key="8">
    <source>
        <dbReference type="SAM" id="Phobius"/>
    </source>
</evidence>
<feature type="transmembrane region" description="Helical" evidence="8">
    <location>
        <begin position="422"/>
        <end position="440"/>
    </location>
</feature>
<evidence type="ECO:0000256" key="7">
    <source>
        <dbReference type="ARBA" id="ARBA00023251"/>
    </source>
</evidence>
<comment type="subcellular location">
    <subcellularLocation>
        <location evidence="1">Cell membrane</location>
        <topology evidence="1">Multi-pass membrane protein</topology>
    </subcellularLocation>
</comment>
<comment type="caution">
    <text evidence="10">The sequence shown here is derived from an EMBL/GenBank/DDBJ whole genome shotgun (WGS) entry which is preliminary data.</text>
</comment>
<keyword evidence="3" id="KW-1003">Cell membrane</keyword>
<organism evidence="10 11">
    <name type="scientific">Kitasatospora phosalacinea</name>
    <dbReference type="NCBI Taxonomy" id="2065"/>
    <lineage>
        <taxon>Bacteria</taxon>
        <taxon>Bacillati</taxon>
        <taxon>Actinomycetota</taxon>
        <taxon>Actinomycetes</taxon>
        <taxon>Kitasatosporales</taxon>
        <taxon>Streptomycetaceae</taxon>
        <taxon>Kitasatospora</taxon>
    </lineage>
</organism>
<reference evidence="10" key="1">
    <citation type="submission" date="2023-02" db="EMBL/GenBank/DDBJ databases">
        <title>Kitasatospora phosalacinea NBRC 14362.</title>
        <authorList>
            <person name="Ichikawa N."/>
            <person name="Sato H."/>
            <person name="Tonouchi N."/>
        </authorList>
    </citation>
    <scope>NUCLEOTIDE SEQUENCE</scope>
    <source>
        <strain evidence="10">NBRC 14362</strain>
    </source>
</reference>
<name>A0A9W6PK53_9ACTN</name>
<evidence type="ECO:0000256" key="2">
    <source>
        <dbReference type="ARBA" id="ARBA00022448"/>
    </source>
</evidence>
<dbReference type="SUPFAM" id="SSF103473">
    <property type="entry name" value="MFS general substrate transporter"/>
    <property type="match status" value="1"/>
</dbReference>
<evidence type="ECO:0000313" key="10">
    <source>
        <dbReference type="EMBL" id="GLW56389.1"/>
    </source>
</evidence>
<keyword evidence="7" id="KW-0046">Antibiotic resistance</keyword>
<feature type="transmembrane region" description="Helical" evidence="8">
    <location>
        <begin position="66"/>
        <end position="85"/>
    </location>
</feature>
<dbReference type="EMBL" id="BSRX01000026">
    <property type="protein sequence ID" value="GLW56389.1"/>
    <property type="molecule type" value="Genomic_DNA"/>
</dbReference>
<keyword evidence="6 8" id="KW-0472">Membrane</keyword>
<dbReference type="Gene3D" id="1.20.1250.20">
    <property type="entry name" value="MFS general substrate transporter like domains"/>
    <property type="match status" value="1"/>
</dbReference>
<dbReference type="AlphaFoldDB" id="A0A9W6PK53"/>
<dbReference type="Proteomes" id="UP001165143">
    <property type="component" value="Unassembled WGS sequence"/>
</dbReference>
<evidence type="ECO:0000256" key="4">
    <source>
        <dbReference type="ARBA" id="ARBA00022692"/>
    </source>
</evidence>
<feature type="transmembrane region" description="Helical" evidence="8">
    <location>
        <begin position="317"/>
        <end position="338"/>
    </location>
</feature>
<feature type="transmembrane region" description="Helical" evidence="8">
    <location>
        <begin position="378"/>
        <end position="401"/>
    </location>
</feature>
<dbReference type="InterPro" id="IPR036259">
    <property type="entry name" value="MFS_trans_sf"/>
</dbReference>
<dbReference type="GO" id="GO:0046677">
    <property type="term" value="P:response to antibiotic"/>
    <property type="evidence" value="ECO:0007669"/>
    <property type="project" value="UniProtKB-KW"/>
</dbReference>
<dbReference type="GO" id="GO:0005886">
    <property type="term" value="C:plasma membrane"/>
    <property type="evidence" value="ECO:0007669"/>
    <property type="project" value="UniProtKB-SubCell"/>
</dbReference>
<feature type="transmembrane region" description="Helical" evidence="8">
    <location>
        <begin position="350"/>
        <end position="366"/>
    </location>
</feature>
<dbReference type="PANTHER" id="PTHR42718:SF46">
    <property type="entry name" value="BLR6921 PROTEIN"/>
    <property type="match status" value="1"/>
</dbReference>
<evidence type="ECO:0000256" key="1">
    <source>
        <dbReference type="ARBA" id="ARBA00004651"/>
    </source>
</evidence>
<feature type="transmembrane region" description="Helical" evidence="8">
    <location>
        <begin position="248"/>
        <end position="265"/>
    </location>
</feature>
<proteinExistence type="predicted"/>
<feature type="domain" description="Major facilitator superfamily (MFS) profile" evidence="9">
    <location>
        <begin position="32"/>
        <end position="487"/>
    </location>
</feature>
<evidence type="ECO:0000259" key="9">
    <source>
        <dbReference type="PROSITE" id="PS50850"/>
    </source>
</evidence>
<keyword evidence="2" id="KW-0813">Transport</keyword>
<evidence type="ECO:0000313" key="11">
    <source>
        <dbReference type="Proteomes" id="UP001165143"/>
    </source>
</evidence>
<gene>
    <name evidence="10" type="ORF">Kpho01_44000</name>
</gene>
<dbReference type="Pfam" id="PF07690">
    <property type="entry name" value="MFS_1"/>
    <property type="match status" value="1"/>
</dbReference>
<dbReference type="Gene3D" id="1.20.1720.10">
    <property type="entry name" value="Multidrug resistance protein D"/>
    <property type="match status" value="1"/>
</dbReference>
<feature type="transmembrane region" description="Helical" evidence="8">
    <location>
        <begin position="122"/>
        <end position="145"/>
    </location>
</feature>
<feature type="transmembrane region" description="Helical" evidence="8">
    <location>
        <begin position="97"/>
        <end position="116"/>
    </location>
</feature>
<protein>
    <submittedName>
        <fullName evidence="10">MFS transporter</fullName>
    </submittedName>
</protein>
<dbReference type="RefSeq" id="WP_106974107.1">
    <property type="nucleotide sequence ID" value="NZ_BSRX01000026.1"/>
</dbReference>
<accession>A0A9W6PK53</accession>
<feature type="transmembrane region" description="Helical" evidence="8">
    <location>
        <begin position="460"/>
        <end position="480"/>
    </location>
</feature>